<dbReference type="PANTHER" id="PTHR43847">
    <property type="entry name" value="BLL3993 PROTEIN"/>
    <property type="match status" value="1"/>
</dbReference>
<keyword evidence="4 5" id="KW-0472">Membrane</keyword>
<evidence type="ECO:0000313" key="6">
    <source>
        <dbReference type="EMBL" id="CTQ32517.1"/>
    </source>
</evidence>
<dbReference type="Pfam" id="PF04191">
    <property type="entry name" value="PEMT"/>
    <property type="match status" value="1"/>
</dbReference>
<dbReference type="EMBL" id="CXPG01000014">
    <property type="protein sequence ID" value="CTQ32517.1"/>
    <property type="molecule type" value="Genomic_DNA"/>
</dbReference>
<dbReference type="GO" id="GO:0012505">
    <property type="term" value="C:endomembrane system"/>
    <property type="evidence" value="ECO:0007669"/>
    <property type="project" value="UniProtKB-SubCell"/>
</dbReference>
<keyword evidence="3 5" id="KW-1133">Transmembrane helix</keyword>
<feature type="transmembrane region" description="Helical" evidence="5">
    <location>
        <begin position="89"/>
        <end position="118"/>
    </location>
</feature>
<dbReference type="Proteomes" id="UP000048908">
    <property type="component" value="Unassembled WGS sequence"/>
</dbReference>
<evidence type="ECO:0008006" key="8">
    <source>
        <dbReference type="Google" id="ProtNLM"/>
    </source>
</evidence>
<dbReference type="RefSeq" id="WP_055681974.1">
    <property type="nucleotide sequence ID" value="NZ_CXPG01000014.1"/>
</dbReference>
<evidence type="ECO:0000256" key="1">
    <source>
        <dbReference type="ARBA" id="ARBA00004127"/>
    </source>
</evidence>
<dbReference type="STRING" id="282197.SAMN04488517_101451"/>
<dbReference type="Gene3D" id="1.20.120.1630">
    <property type="match status" value="1"/>
</dbReference>
<evidence type="ECO:0000256" key="2">
    <source>
        <dbReference type="ARBA" id="ARBA00022692"/>
    </source>
</evidence>
<evidence type="ECO:0000256" key="4">
    <source>
        <dbReference type="ARBA" id="ARBA00023136"/>
    </source>
</evidence>
<dbReference type="PANTHER" id="PTHR43847:SF1">
    <property type="entry name" value="BLL3993 PROTEIN"/>
    <property type="match status" value="1"/>
</dbReference>
<dbReference type="OrthoDB" id="7210610at2"/>
<comment type="subcellular location">
    <subcellularLocation>
        <location evidence="1">Endomembrane system</location>
        <topology evidence="1">Multi-pass membrane protein</topology>
    </subcellularLocation>
</comment>
<name>A0A0M6XPH7_9RHOB</name>
<keyword evidence="7" id="KW-1185">Reference proteome</keyword>
<evidence type="ECO:0000256" key="5">
    <source>
        <dbReference type="SAM" id="Phobius"/>
    </source>
</evidence>
<reference evidence="6 7" key="1">
    <citation type="submission" date="2015-07" db="EMBL/GenBank/DDBJ databases">
        <authorList>
            <person name="Noorani M."/>
        </authorList>
    </citation>
    <scope>NUCLEOTIDE SEQUENCE [LARGE SCALE GENOMIC DNA]</scope>
    <source>
        <strain evidence="6 7">CECT 5088</strain>
    </source>
</reference>
<protein>
    <recommendedName>
        <fullName evidence="8">Isoprenylcysteine carboxylmethyltransferase family protein</fullName>
    </recommendedName>
</protein>
<gene>
    <name evidence="6" type="ORF">JAN5088_01288</name>
</gene>
<evidence type="ECO:0000256" key="3">
    <source>
        <dbReference type="ARBA" id="ARBA00022989"/>
    </source>
</evidence>
<proteinExistence type="predicted"/>
<keyword evidence="2 5" id="KW-0812">Transmembrane</keyword>
<sequence>MDDIKVLPADQKRRINTLRTIMLVLLPLIFFTRPGLPLPDLSIDVIENLGILLVISGVLGRFWSILYIGNRKNASVMQDGPYSICRHPLYLFSTVAVLGFSLMLGSLLLAVVMTGLTFHVLNDIARKEETFLRAKFGADYDAYAARTPRILPRPRQFTTPRNVTFDVTTLRRNFFDALVFLSLIPLGEMTEYFKEAQAWPTFPLI</sequence>
<feature type="transmembrane region" description="Helical" evidence="5">
    <location>
        <begin position="48"/>
        <end position="68"/>
    </location>
</feature>
<dbReference type="InterPro" id="IPR007318">
    <property type="entry name" value="Phopholipid_MeTrfase"/>
</dbReference>
<organism evidence="6 7">
    <name type="scientific">Jannaschia rubra</name>
    <dbReference type="NCBI Taxonomy" id="282197"/>
    <lineage>
        <taxon>Bacteria</taxon>
        <taxon>Pseudomonadati</taxon>
        <taxon>Pseudomonadota</taxon>
        <taxon>Alphaproteobacteria</taxon>
        <taxon>Rhodobacterales</taxon>
        <taxon>Roseobacteraceae</taxon>
        <taxon>Jannaschia</taxon>
    </lineage>
</organism>
<dbReference type="InterPro" id="IPR052527">
    <property type="entry name" value="Metal_cation-efflux_comp"/>
</dbReference>
<accession>A0A0M6XPH7</accession>
<evidence type="ECO:0000313" key="7">
    <source>
        <dbReference type="Proteomes" id="UP000048908"/>
    </source>
</evidence>
<feature type="transmembrane region" description="Helical" evidence="5">
    <location>
        <begin position="20"/>
        <end position="36"/>
    </location>
</feature>
<dbReference type="AlphaFoldDB" id="A0A0M6XPH7"/>